<feature type="region of interest" description="Disordered" evidence="1">
    <location>
        <begin position="364"/>
        <end position="384"/>
    </location>
</feature>
<dbReference type="EMBL" id="LCTW02000013">
    <property type="protein sequence ID" value="KXX82494.1"/>
    <property type="molecule type" value="Genomic_DNA"/>
</dbReference>
<evidence type="ECO:0000313" key="2">
    <source>
        <dbReference type="EMBL" id="KXX82494.1"/>
    </source>
</evidence>
<proteinExistence type="predicted"/>
<dbReference type="AlphaFoldDB" id="A0A175WHX4"/>
<evidence type="ECO:0000256" key="1">
    <source>
        <dbReference type="SAM" id="MobiDB-lite"/>
    </source>
</evidence>
<comment type="caution">
    <text evidence="2">The sequence shown here is derived from an EMBL/GenBank/DDBJ whole genome shotgun (WGS) entry which is preliminary data.</text>
</comment>
<organism evidence="2 3">
    <name type="scientific">Madurella mycetomatis</name>
    <dbReference type="NCBI Taxonomy" id="100816"/>
    <lineage>
        <taxon>Eukaryota</taxon>
        <taxon>Fungi</taxon>
        <taxon>Dikarya</taxon>
        <taxon>Ascomycota</taxon>
        <taxon>Pezizomycotina</taxon>
        <taxon>Sordariomycetes</taxon>
        <taxon>Sordariomycetidae</taxon>
        <taxon>Sordariales</taxon>
        <taxon>Sordariales incertae sedis</taxon>
        <taxon>Madurella</taxon>
    </lineage>
</organism>
<name>A0A175WHX4_9PEZI</name>
<dbReference type="OrthoDB" id="5387995at2759"/>
<sequence length="429" mass="45911">MGLQLEASKQSSFEQYGPWHFRDVRFKQDTRVELEAALFHTATIPDLNDRFLDISKGGRADGHSQTKPPEIALSVSKPTRPAVQHLNTAPSAPITTTATGKTNRPACLVTAHPALVFTQVAPSGQEVVTFPLQQVSAYQKPCLKRRRPDTDVDGPNTASSCCKKRRLLRQLVTSRLSRPFSLPATHILTREAVATGDKRFVKLAAIMSTRRLNSAAASHAQGSPAQQPSPSTWLRRAAVINSFRLRVCAEAAERGIAQATELAVKAAAFHQSHGSGAFVGGRFLVNAASRPSGAATPGISPPPPKLGPPASGVGSRPPAAGSCPGSQAGGPTSTVVRIPSPQLRPMRSPELRVTRPGIALEDLTDLDDDDVAFPSSEHESRYDDEPEDVYADFGVIFGGGEAGSTEDDAGDHYEDYMDDLDGIPWNVRC</sequence>
<dbReference type="STRING" id="100816.A0A175WHX4"/>
<reference evidence="2 3" key="1">
    <citation type="journal article" date="2016" name="Genome Announc.">
        <title>Genome Sequence of Madurella mycetomatis mm55, Isolated from a Human Mycetoma Case in Sudan.</title>
        <authorList>
            <person name="Smit S."/>
            <person name="Derks M.F."/>
            <person name="Bervoets S."/>
            <person name="Fahal A."/>
            <person name="van Leeuwen W."/>
            <person name="van Belkum A."/>
            <person name="van de Sande W.W."/>
        </authorList>
    </citation>
    <scope>NUCLEOTIDE SEQUENCE [LARGE SCALE GENOMIC DNA]</scope>
    <source>
        <strain evidence="3">mm55</strain>
    </source>
</reference>
<protein>
    <submittedName>
        <fullName evidence="2">Uncharacterized protein</fullName>
    </submittedName>
</protein>
<gene>
    <name evidence="2" type="ORF">MMYC01_201219</name>
</gene>
<dbReference type="Proteomes" id="UP000078237">
    <property type="component" value="Unassembled WGS sequence"/>
</dbReference>
<dbReference type="VEuPathDB" id="FungiDB:MMYC01_201219"/>
<accession>A0A175WHX4</accession>
<feature type="region of interest" description="Disordered" evidence="1">
    <location>
        <begin position="290"/>
        <end position="347"/>
    </location>
</feature>
<keyword evidence="3" id="KW-1185">Reference proteome</keyword>
<evidence type="ECO:0000313" key="3">
    <source>
        <dbReference type="Proteomes" id="UP000078237"/>
    </source>
</evidence>